<evidence type="ECO:0000256" key="5">
    <source>
        <dbReference type="ARBA" id="ARBA00022840"/>
    </source>
</evidence>
<protein>
    <recommendedName>
        <fullName evidence="11">NAD+ kinase</fullName>
    </recommendedName>
</protein>
<name>J7S8Z0_HUIN7</name>
<dbReference type="EMBL" id="HE978322">
    <property type="protein sequence ID" value="CCK71819.1"/>
    <property type="molecule type" value="Genomic_DNA"/>
</dbReference>
<keyword evidence="5" id="KW-0067">ATP-binding</keyword>
<dbReference type="GO" id="GO:0006879">
    <property type="term" value="P:intracellular iron ion homeostasis"/>
    <property type="evidence" value="ECO:0007669"/>
    <property type="project" value="EnsemblFungi"/>
</dbReference>
<dbReference type="PANTHER" id="PTHR20275:SF0">
    <property type="entry name" value="NAD KINASE"/>
    <property type="match status" value="1"/>
</dbReference>
<dbReference type="FunFam" id="2.60.200.30:FF:000009">
    <property type="entry name" value="Poly(P)/ATP NAD kinase"/>
    <property type="match status" value="1"/>
</dbReference>
<dbReference type="InterPro" id="IPR016064">
    <property type="entry name" value="NAD/diacylglycerol_kinase_sf"/>
</dbReference>
<evidence type="ECO:0008006" key="11">
    <source>
        <dbReference type="Google" id="ProtNLM"/>
    </source>
</evidence>
<dbReference type="Pfam" id="PF01513">
    <property type="entry name" value="NAD_kinase"/>
    <property type="match status" value="1"/>
</dbReference>
<dbReference type="AlphaFoldDB" id="J7S8Z0"/>
<feature type="region of interest" description="Disordered" evidence="8">
    <location>
        <begin position="52"/>
        <end position="161"/>
    </location>
</feature>
<reference evidence="9 10" key="1">
    <citation type="journal article" date="2011" name="Proc. Natl. Acad. Sci. U.S.A.">
        <title>Evolutionary erosion of yeast sex chromosomes by mating-type switching accidents.</title>
        <authorList>
            <person name="Gordon J.L."/>
            <person name="Armisen D."/>
            <person name="Proux-Wera E."/>
            <person name="Oheigeartaigh S.S."/>
            <person name="Byrne K.P."/>
            <person name="Wolfe K.H."/>
        </authorList>
    </citation>
    <scope>NUCLEOTIDE SEQUENCE [LARGE SCALE GENOMIC DNA]</scope>
    <source>
        <strain evidence="10">ATCC MYA-139 / BCRC 22969 / CBS 8797 / CCRC 22969 / KCTC 17520 / NBRC 10181 / NCYC 3082</strain>
    </source>
</reference>
<dbReference type="OrthoDB" id="24581at2759"/>
<reference evidence="10" key="2">
    <citation type="submission" date="2012-08" db="EMBL/GenBank/DDBJ databases">
        <title>Genome sequence of Kazachstania naganishii.</title>
        <authorList>
            <person name="Gordon J.L."/>
            <person name="Armisen D."/>
            <person name="Proux-Wera E."/>
            <person name="OhEigeartaigh S.S."/>
            <person name="Byrne K.P."/>
            <person name="Wolfe K.H."/>
        </authorList>
    </citation>
    <scope>NUCLEOTIDE SEQUENCE [LARGE SCALE GENOMIC DNA]</scope>
    <source>
        <strain evidence="10">ATCC MYA-139 / BCRC 22969 / CBS 8797 / CCRC 22969 / KCTC 17520 / NBRC 10181 / NCYC 3082</strain>
    </source>
</reference>
<dbReference type="GO" id="GO:0006741">
    <property type="term" value="P:NADP+ biosynthetic process"/>
    <property type="evidence" value="ECO:0007669"/>
    <property type="project" value="EnsemblFungi"/>
</dbReference>
<evidence type="ECO:0000256" key="8">
    <source>
        <dbReference type="SAM" id="MobiDB-lite"/>
    </source>
</evidence>
<evidence type="ECO:0000256" key="7">
    <source>
        <dbReference type="ARBA" id="ARBA00023027"/>
    </source>
</evidence>
<dbReference type="HOGENOM" id="CLU_008831_1_5_1"/>
<evidence type="ECO:0000313" key="9">
    <source>
        <dbReference type="EMBL" id="CCK71819.1"/>
    </source>
</evidence>
<keyword evidence="4" id="KW-0418">Kinase</keyword>
<gene>
    <name evidence="9" type="primary">KNAG0I00280</name>
    <name evidence="9" type="ordered locus">KNAG_0I00280</name>
</gene>
<keyword evidence="6" id="KW-0521">NADP</keyword>
<comment type="similarity">
    <text evidence="1">Belongs to the NAD kinase family.</text>
</comment>
<feature type="region of interest" description="Disordered" evidence="8">
    <location>
        <begin position="554"/>
        <end position="576"/>
    </location>
</feature>
<feature type="compositionally biased region" description="Polar residues" evidence="8">
    <location>
        <begin position="101"/>
        <end position="114"/>
    </location>
</feature>
<feature type="compositionally biased region" description="Basic and acidic residues" evidence="8">
    <location>
        <begin position="66"/>
        <end position="78"/>
    </location>
</feature>
<accession>J7S8Z0</accession>
<dbReference type="GO" id="GO:0003951">
    <property type="term" value="F:NAD+ kinase activity"/>
    <property type="evidence" value="ECO:0007669"/>
    <property type="project" value="EnsemblFungi"/>
</dbReference>
<dbReference type="InterPro" id="IPR002504">
    <property type="entry name" value="NADK"/>
</dbReference>
<evidence type="ECO:0000256" key="2">
    <source>
        <dbReference type="ARBA" id="ARBA00022679"/>
    </source>
</evidence>
<proteinExistence type="inferred from homology"/>
<dbReference type="InterPro" id="IPR017437">
    <property type="entry name" value="ATP-NAD_kinase_PpnK-typ_C"/>
</dbReference>
<evidence type="ECO:0000313" key="10">
    <source>
        <dbReference type="Proteomes" id="UP000006310"/>
    </source>
</evidence>
<dbReference type="Gene3D" id="2.60.200.30">
    <property type="entry name" value="Probable inorganic polyphosphate/atp-NAD kinase, domain 2"/>
    <property type="match status" value="1"/>
</dbReference>
<dbReference type="eggNOG" id="KOG2178">
    <property type="taxonomic scope" value="Eukaryota"/>
</dbReference>
<evidence type="ECO:0000256" key="6">
    <source>
        <dbReference type="ARBA" id="ARBA00022857"/>
    </source>
</evidence>
<dbReference type="SUPFAM" id="SSF111331">
    <property type="entry name" value="NAD kinase/diacylglycerol kinase-like"/>
    <property type="match status" value="1"/>
</dbReference>
<evidence type="ECO:0000256" key="3">
    <source>
        <dbReference type="ARBA" id="ARBA00022741"/>
    </source>
</evidence>
<keyword evidence="10" id="KW-1185">Reference proteome</keyword>
<keyword evidence="2" id="KW-0808">Transferase</keyword>
<dbReference type="GO" id="GO:0042736">
    <property type="term" value="F:NADH kinase activity"/>
    <property type="evidence" value="ECO:0007669"/>
    <property type="project" value="EnsemblFungi"/>
</dbReference>
<dbReference type="GeneID" id="34527562"/>
<dbReference type="GO" id="GO:0005524">
    <property type="term" value="F:ATP binding"/>
    <property type="evidence" value="ECO:0007669"/>
    <property type="project" value="UniProtKB-KW"/>
</dbReference>
<keyword evidence="7" id="KW-0520">NAD</keyword>
<dbReference type="OMA" id="MRMRLCC"/>
<dbReference type="PANTHER" id="PTHR20275">
    <property type="entry name" value="NAD KINASE"/>
    <property type="match status" value="1"/>
</dbReference>
<dbReference type="InterPro" id="IPR017438">
    <property type="entry name" value="ATP-NAD_kinase_N"/>
</dbReference>
<organism evidence="9 10">
    <name type="scientific">Huiozyma naganishii (strain ATCC MYA-139 / BCRC 22969 / CBS 8797 / KCTC 17520 / NBRC 10181 / NCYC 3082 / Yp74L-3)</name>
    <name type="common">Yeast</name>
    <name type="synonym">Kazachstania naganishii</name>
    <dbReference type="NCBI Taxonomy" id="1071383"/>
    <lineage>
        <taxon>Eukaryota</taxon>
        <taxon>Fungi</taxon>
        <taxon>Dikarya</taxon>
        <taxon>Ascomycota</taxon>
        <taxon>Saccharomycotina</taxon>
        <taxon>Saccharomycetes</taxon>
        <taxon>Saccharomycetales</taxon>
        <taxon>Saccharomycetaceae</taxon>
        <taxon>Huiozyma</taxon>
    </lineage>
</organism>
<dbReference type="Pfam" id="PF20143">
    <property type="entry name" value="NAD_kinase_C"/>
    <property type="match status" value="1"/>
</dbReference>
<dbReference type="Gene3D" id="3.40.50.10330">
    <property type="entry name" value="Probable inorganic polyphosphate/atp-NAD kinase, domain 1"/>
    <property type="match status" value="1"/>
</dbReference>
<feature type="compositionally biased region" description="Acidic residues" evidence="8">
    <location>
        <begin position="79"/>
        <end position="90"/>
    </location>
</feature>
<dbReference type="GO" id="GO:0019674">
    <property type="term" value="P:NAD+ metabolic process"/>
    <property type="evidence" value="ECO:0007669"/>
    <property type="project" value="InterPro"/>
</dbReference>
<evidence type="ECO:0000256" key="4">
    <source>
        <dbReference type="ARBA" id="ARBA00022777"/>
    </source>
</evidence>
<dbReference type="STRING" id="1071383.J7S8Z0"/>
<dbReference type="HAMAP" id="MF_00361">
    <property type="entry name" value="NAD_kinase"/>
    <property type="match status" value="1"/>
</dbReference>
<dbReference type="RefSeq" id="XP_022466064.1">
    <property type="nucleotide sequence ID" value="XM_022609694.1"/>
</dbReference>
<sequence length="576" mass="63419">MVSASPRPDCSCNTLVHCFSNCNSCDSEGTPLALDSPTAASPDVPGNCIAVLETPSPSWNPPSSADPRRYLNDYKGEEAGDGADDVDIDGMDAGGGHSGAMDTTEQQRQSTPQLESARRLLRKLSWGESAGTSEDDEEGTVSGTPQSGHGHGGELRAPEKSSNVHFQYANTAYDVRMLSKDISNALVDLHVENLMIVTKLNDVSLYYLTRELVEWLLVNFSSINVYVDSALKDDDKFAVADLYKDSKCKETRVRYWDKQFIAKHDVFFDLVVTLGGDGTVLFVSSIFQQHVPPVLSFSLGSLGFLTNYKFESFREILPRLLDEKIKSNLRLRLECKLYRRRESQTDAATGKKVSVVEVESVHHILNEVTIDRGPSSFITMLELYGDNSLMTVAQADGIIVATPTGSTAYSLSAGGSLIYPTVNAIAVTPICPHTLSFRPIILPDTIQLKIKVPLRARGTAWASFDGKDRVELQKGDYITVCASPYWFPTIESTPTEFINSISRTLNWNVREQQKSFTHMLSDKNKEKYALEKDKLATMPHSSSSEEDVQVVVPAKEPPTHGQDVPAPSKDVMFTLG</sequence>
<evidence type="ECO:0000256" key="1">
    <source>
        <dbReference type="ARBA" id="ARBA00010995"/>
    </source>
</evidence>
<dbReference type="KEGG" id="kng:KNAG_0I00280"/>
<dbReference type="Proteomes" id="UP000006310">
    <property type="component" value="Chromosome 9"/>
</dbReference>
<keyword evidence="3" id="KW-0547">Nucleotide-binding</keyword>